<dbReference type="InterPro" id="IPR011990">
    <property type="entry name" value="TPR-like_helical_dom_sf"/>
</dbReference>
<feature type="repeat" description="PPR" evidence="8">
    <location>
        <begin position="328"/>
        <end position="358"/>
    </location>
</feature>
<accession>A0AAE1YEV3</accession>
<dbReference type="InterPro" id="IPR015813">
    <property type="entry name" value="Pyrv/PenolPyrv_kinase-like_dom"/>
</dbReference>
<dbReference type="EC" id="2.1.2.11" evidence="4 9"/>
<comment type="caution">
    <text evidence="10">The sequence shown here is derived from an EMBL/GenBank/DDBJ whole genome shotgun (WGS) entry which is preliminary data.</text>
</comment>
<dbReference type="NCBIfam" id="TIGR00756">
    <property type="entry name" value="PPR"/>
    <property type="match status" value="9"/>
</dbReference>
<dbReference type="Pfam" id="PF02548">
    <property type="entry name" value="Pantoate_transf"/>
    <property type="match status" value="1"/>
</dbReference>
<comment type="catalytic activity">
    <reaction evidence="7 9">
        <text>(6R)-5,10-methylene-5,6,7,8-tetrahydrofolate + 3-methyl-2-oxobutanoate + H2O = 2-dehydropantoate + (6S)-5,6,7,8-tetrahydrofolate</text>
        <dbReference type="Rhea" id="RHEA:11824"/>
        <dbReference type="ChEBI" id="CHEBI:11561"/>
        <dbReference type="ChEBI" id="CHEBI:11851"/>
        <dbReference type="ChEBI" id="CHEBI:15377"/>
        <dbReference type="ChEBI" id="CHEBI:15636"/>
        <dbReference type="ChEBI" id="CHEBI:57453"/>
        <dbReference type="EC" id="2.1.2.11"/>
    </reaction>
</comment>
<dbReference type="GO" id="GO:0015940">
    <property type="term" value="P:pantothenate biosynthetic process"/>
    <property type="evidence" value="ECO:0007669"/>
    <property type="project" value="UniProtKB-KW"/>
</dbReference>
<feature type="repeat" description="PPR" evidence="8">
    <location>
        <begin position="434"/>
        <end position="468"/>
    </location>
</feature>
<dbReference type="Pfam" id="PF12854">
    <property type="entry name" value="PPR_1"/>
    <property type="match status" value="2"/>
</dbReference>
<comment type="function">
    <text evidence="9">Catalyzes the reversible reaction in which hydroxymethyl group from 5,10-methylenetetrahydrofolate is transferred onto alpha-ketoisovalerate to form ketopantoate.</text>
</comment>
<name>A0AAE1YEV3_9LAMI</name>
<evidence type="ECO:0000256" key="5">
    <source>
        <dbReference type="ARBA" id="ARBA00022679"/>
    </source>
</evidence>
<dbReference type="GO" id="GO:0003864">
    <property type="term" value="F:3-methyl-2-oxobutanoate hydroxymethyltransferase activity"/>
    <property type="evidence" value="ECO:0007669"/>
    <property type="project" value="UniProtKB-EC"/>
</dbReference>
<evidence type="ECO:0000256" key="4">
    <source>
        <dbReference type="ARBA" id="ARBA00012618"/>
    </source>
</evidence>
<dbReference type="Proteomes" id="UP001293254">
    <property type="component" value="Unassembled WGS sequence"/>
</dbReference>
<dbReference type="SUPFAM" id="SSF51621">
    <property type="entry name" value="Phosphoenolpyruvate/pyruvate domain"/>
    <property type="match status" value="1"/>
</dbReference>
<dbReference type="InterPro" id="IPR051240">
    <property type="entry name" value="Mito_RNA-Proc/Resp"/>
</dbReference>
<sequence>MRFPLKPLQLHHSCVGAATLRRLSVVGDSSTPPPPDPSSPIFKTLSLLQSSDPSSWPTNPSLHSLLSSLAPPAVLKVTRQLPNYQDALLFFNHLKATSDLSDSIPSLSRRFSSMPCAKTQTPPAKMLDEMILVFDAIDDELINIDVVNSVIAGLLRWGRLDDALKLLCEMFERDSCYSPNSNTVGIVFSSILKRKWSGRSATDEEIHNLVSRFGEHGVSPGPFWLTQIIMRFCRNGECDKAWTLLHEGMNLGSGVEVASCNALLTGLGQHRDFPRMNLLMKEMKEKGIIPNVVTYGIMIKNLCRFRRLDEALEVLEKMRDGELGVEPDVVIYNTLIDGLCKVGRQEEGLRLMERMRLDSKCGPNTITYNCLIDGFCKAGEIEKGHALFDQMSKEGVDSNVITLNTLLDGMCKHARVSSAMEFFGCMREKGVEGNAVTYSVLISALCNANNIDKAMKLFDEMQENGCAPDAGMYYSLISGLSQAGRIDDTTFIVSKMKEAGFGLDIVSNNILISGFHRKNKLDKAYEILKDMEKTGMKPDRVTYNTLLSYFCNSGDFTHAHRVMRKMIDFNLERPTQPLRLPPPAQMGMFSPLCKGLSRASINKHSNPSLALIRCLSNVPENSVYGGPKPQNHNQRVTLTNLRQKHKRGEPITMVTAYDYPSAVHLDTAGIDICLVGDSASMVVHGHDTTLPITVDEMLVHCRAVARGAKRPLLVGDLPFGSYESSTNQAVDTAVRVLKEGGMDAIKLEGGAPSRITAARAIVEAGIAVMGHVGLTPQAISVLGGFRPQGRNIDSAVKVVETSMALQEAGCFAVVLECVPPPVAAAATSALQIPTIGIGAGPFCSGQVLVYHDLLGMLQHPHHAKVTPKFCKQYARVGDVINKALLEYREEVMNGSFPSSAYSPYKISAGDLDGFVGSLQKMGLGDAASAAADAAEKINTIK</sequence>
<dbReference type="AlphaFoldDB" id="A0AAE1YEV3"/>
<dbReference type="CDD" id="cd06557">
    <property type="entry name" value="KPHMT-like"/>
    <property type="match status" value="1"/>
</dbReference>
<comment type="similarity">
    <text evidence="2">Belongs to the PPR family. P subfamily.</text>
</comment>
<dbReference type="Pfam" id="PF13041">
    <property type="entry name" value="PPR_2"/>
    <property type="match status" value="3"/>
</dbReference>
<dbReference type="PANTHER" id="PTHR47933:SF37">
    <property type="entry name" value="OS07G0590600 PROTEIN"/>
    <property type="match status" value="1"/>
</dbReference>
<feature type="repeat" description="PPR" evidence="8">
    <location>
        <begin position="143"/>
        <end position="173"/>
    </location>
</feature>
<dbReference type="InterPro" id="IPR003700">
    <property type="entry name" value="Pantoate_hydroxy_MeTrfase"/>
</dbReference>
<dbReference type="PANTHER" id="PTHR47933">
    <property type="entry name" value="PENTATRICOPEPTIDE REPEAT-CONTAINING PROTEIN 1, MITOCHONDRIAL"/>
    <property type="match status" value="1"/>
</dbReference>
<protein>
    <recommendedName>
        <fullName evidence="4 9">3-methyl-2-oxobutanoate hydroxymethyltransferase</fullName>
        <ecNumber evidence="4 9">2.1.2.11</ecNumber>
    </recommendedName>
</protein>
<feature type="repeat" description="PPR" evidence="8">
    <location>
        <begin position="539"/>
        <end position="573"/>
    </location>
</feature>
<dbReference type="Pfam" id="PF01535">
    <property type="entry name" value="PPR"/>
    <property type="match status" value="3"/>
</dbReference>
<keyword evidence="11" id="KW-1185">Reference proteome</keyword>
<proteinExistence type="inferred from homology"/>
<dbReference type="Gene3D" id="3.20.20.60">
    <property type="entry name" value="Phosphoenolpyruvate-binding domains"/>
    <property type="match status" value="1"/>
</dbReference>
<dbReference type="NCBIfam" id="TIGR00222">
    <property type="entry name" value="panB"/>
    <property type="match status" value="1"/>
</dbReference>
<feature type="repeat" description="PPR" evidence="8">
    <location>
        <begin position="469"/>
        <end position="503"/>
    </location>
</feature>
<feature type="repeat" description="PPR" evidence="8">
    <location>
        <begin position="291"/>
        <end position="325"/>
    </location>
</feature>
<feature type="repeat" description="PPR" evidence="8">
    <location>
        <begin position="364"/>
        <end position="398"/>
    </location>
</feature>
<keyword evidence="5 9" id="KW-0808">Transferase</keyword>
<evidence type="ECO:0000256" key="2">
    <source>
        <dbReference type="ARBA" id="ARBA00007626"/>
    </source>
</evidence>
<organism evidence="10 11">
    <name type="scientific">Sesamum alatum</name>
    <dbReference type="NCBI Taxonomy" id="300844"/>
    <lineage>
        <taxon>Eukaryota</taxon>
        <taxon>Viridiplantae</taxon>
        <taxon>Streptophyta</taxon>
        <taxon>Embryophyta</taxon>
        <taxon>Tracheophyta</taxon>
        <taxon>Spermatophyta</taxon>
        <taxon>Magnoliopsida</taxon>
        <taxon>eudicotyledons</taxon>
        <taxon>Gunneridae</taxon>
        <taxon>Pentapetalae</taxon>
        <taxon>asterids</taxon>
        <taxon>lamiids</taxon>
        <taxon>Lamiales</taxon>
        <taxon>Pedaliaceae</taxon>
        <taxon>Sesamum</taxon>
    </lineage>
</organism>
<evidence type="ECO:0000256" key="8">
    <source>
        <dbReference type="PROSITE-ProRule" id="PRU00708"/>
    </source>
</evidence>
<evidence type="ECO:0000313" key="11">
    <source>
        <dbReference type="Proteomes" id="UP001293254"/>
    </source>
</evidence>
<evidence type="ECO:0000256" key="3">
    <source>
        <dbReference type="ARBA" id="ARBA00008676"/>
    </source>
</evidence>
<reference evidence="10" key="1">
    <citation type="submission" date="2020-06" db="EMBL/GenBank/DDBJ databases">
        <authorList>
            <person name="Li T."/>
            <person name="Hu X."/>
            <person name="Zhang T."/>
            <person name="Song X."/>
            <person name="Zhang H."/>
            <person name="Dai N."/>
            <person name="Sheng W."/>
            <person name="Hou X."/>
            <person name="Wei L."/>
        </authorList>
    </citation>
    <scope>NUCLEOTIDE SEQUENCE</scope>
    <source>
        <strain evidence="10">3651</strain>
        <tissue evidence="10">Leaf</tissue>
    </source>
</reference>
<dbReference type="PROSITE" id="PS51375">
    <property type="entry name" value="PPR"/>
    <property type="match status" value="10"/>
</dbReference>
<reference evidence="10" key="2">
    <citation type="journal article" date="2024" name="Plant">
        <title>Genomic evolution and insights into agronomic trait innovations of Sesamum species.</title>
        <authorList>
            <person name="Miao H."/>
            <person name="Wang L."/>
            <person name="Qu L."/>
            <person name="Liu H."/>
            <person name="Sun Y."/>
            <person name="Le M."/>
            <person name="Wang Q."/>
            <person name="Wei S."/>
            <person name="Zheng Y."/>
            <person name="Lin W."/>
            <person name="Duan Y."/>
            <person name="Cao H."/>
            <person name="Xiong S."/>
            <person name="Wang X."/>
            <person name="Wei L."/>
            <person name="Li C."/>
            <person name="Ma Q."/>
            <person name="Ju M."/>
            <person name="Zhao R."/>
            <person name="Li G."/>
            <person name="Mu C."/>
            <person name="Tian Q."/>
            <person name="Mei H."/>
            <person name="Zhang T."/>
            <person name="Gao T."/>
            <person name="Zhang H."/>
        </authorList>
    </citation>
    <scope>NUCLEOTIDE SEQUENCE</scope>
    <source>
        <strain evidence="10">3651</strain>
    </source>
</reference>
<evidence type="ECO:0000256" key="1">
    <source>
        <dbReference type="ARBA" id="ARBA00005033"/>
    </source>
</evidence>
<keyword evidence="6" id="KW-0677">Repeat</keyword>
<comment type="similarity">
    <text evidence="3 9">Belongs to the PanB family.</text>
</comment>
<evidence type="ECO:0000256" key="7">
    <source>
        <dbReference type="ARBA" id="ARBA00049172"/>
    </source>
</evidence>
<dbReference type="FunFam" id="3.20.20.60:FF:000003">
    <property type="entry name" value="3-methyl-2-oxobutanoate hydroxymethyltransferase"/>
    <property type="match status" value="1"/>
</dbReference>
<dbReference type="GO" id="GO:0003729">
    <property type="term" value="F:mRNA binding"/>
    <property type="evidence" value="ECO:0007669"/>
    <property type="project" value="TreeGrafter"/>
</dbReference>
<feature type="repeat" description="PPR" evidence="8">
    <location>
        <begin position="256"/>
        <end position="290"/>
    </location>
</feature>
<dbReference type="EMBL" id="JACGWO010000004">
    <property type="protein sequence ID" value="KAK4428981.1"/>
    <property type="molecule type" value="Genomic_DNA"/>
</dbReference>
<evidence type="ECO:0000313" key="10">
    <source>
        <dbReference type="EMBL" id="KAK4428981.1"/>
    </source>
</evidence>
<dbReference type="NCBIfam" id="NF001452">
    <property type="entry name" value="PRK00311.1"/>
    <property type="match status" value="1"/>
</dbReference>
<dbReference type="InterPro" id="IPR002885">
    <property type="entry name" value="PPR_rpt"/>
</dbReference>
<feature type="repeat" description="PPR" evidence="8">
    <location>
        <begin position="504"/>
        <end position="538"/>
    </location>
</feature>
<dbReference type="Gene3D" id="1.25.40.10">
    <property type="entry name" value="Tetratricopeptide repeat domain"/>
    <property type="match status" value="5"/>
</dbReference>
<dbReference type="HAMAP" id="MF_00156">
    <property type="entry name" value="PanB"/>
    <property type="match status" value="1"/>
</dbReference>
<dbReference type="InterPro" id="IPR040442">
    <property type="entry name" value="Pyrv_kinase-like_dom_sf"/>
</dbReference>
<feature type="repeat" description="PPR" evidence="8">
    <location>
        <begin position="399"/>
        <end position="433"/>
    </location>
</feature>
<gene>
    <name evidence="10" type="ORF">Salat_1198100</name>
</gene>
<evidence type="ECO:0000256" key="9">
    <source>
        <dbReference type="RuleBase" id="RU362100"/>
    </source>
</evidence>
<comment type="pathway">
    <text evidence="1 9">Cofactor biosynthesis; (R)-pantothenate biosynthesis; (R)-pantoate from 3-methyl-2-oxobutanoate: step 1/2.</text>
</comment>
<keyword evidence="9" id="KW-0566">Pantothenate biosynthesis</keyword>
<evidence type="ECO:0000256" key="6">
    <source>
        <dbReference type="ARBA" id="ARBA00022737"/>
    </source>
</evidence>